<dbReference type="InterPro" id="IPR027056">
    <property type="entry name" value="Gluconate_2DH_su3"/>
</dbReference>
<proteinExistence type="predicted"/>
<sequence>MSGQTRDGGPARANRFPGYDVVSQADTWDRATQGVVLGRLGPQPSLRFFTPAEEAAAAALFALLLDLRPDEPQVPVLAMVDARLAELQTDGWRYQDMPPDDQAWHRSLHALDLDAERHESAPAFAALPTERQAVRLQAVQDLGPEPWYGLPAAHVWSLWTRYACTAYYAHPSAWNEIGFGGPAYPRGYLRLGLDAREPWEVADARPDQDPVAERED</sequence>
<keyword evidence="2" id="KW-1185">Reference proteome</keyword>
<organism evidence="1 2">
    <name type="scientific">Streptacidiphilus cavernicola</name>
    <dbReference type="NCBI Taxonomy" id="3342716"/>
    <lineage>
        <taxon>Bacteria</taxon>
        <taxon>Bacillati</taxon>
        <taxon>Actinomycetota</taxon>
        <taxon>Actinomycetes</taxon>
        <taxon>Kitasatosporales</taxon>
        <taxon>Streptomycetaceae</taxon>
        <taxon>Streptacidiphilus</taxon>
    </lineage>
</organism>
<keyword evidence="1" id="KW-0560">Oxidoreductase</keyword>
<dbReference type="RefSeq" id="WP_380532253.1">
    <property type="nucleotide sequence ID" value="NZ_JBHFAB010000002.1"/>
</dbReference>
<dbReference type="EC" id="1.-.-.-" evidence="1"/>
<comment type="caution">
    <text evidence="1">The sequence shown here is derived from an EMBL/GenBank/DDBJ whole genome shotgun (WGS) entry which is preliminary data.</text>
</comment>
<evidence type="ECO:0000313" key="2">
    <source>
        <dbReference type="Proteomes" id="UP001592531"/>
    </source>
</evidence>
<dbReference type="Pfam" id="PF13618">
    <property type="entry name" value="Gluconate_2-dh3"/>
    <property type="match status" value="1"/>
</dbReference>
<dbReference type="Proteomes" id="UP001592531">
    <property type="component" value="Unassembled WGS sequence"/>
</dbReference>
<gene>
    <name evidence="1" type="ORF">ACEZDE_04200</name>
</gene>
<protein>
    <submittedName>
        <fullName evidence="1">Gluconate 2-dehydrogenase subunit 3 family protein</fullName>
        <ecNumber evidence="1">1.-.-.-</ecNumber>
    </submittedName>
</protein>
<dbReference type="GO" id="GO:0016491">
    <property type="term" value="F:oxidoreductase activity"/>
    <property type="evidence" value="ECO:0007669"/>
    <property type="project" value="UniProtKB-KW"/>
</dbReference>
<evidence type="ECO:0000313" key="1">
    <source>
        <dbReference type="EMBL" id="MFC1415848.1"/>
    </source>
</evidence>
<reference evidence="1 2" key="1">
    <citation type="submission" date="2024-09" db="EMBL/GenBank/DDBJ databases">
        <authorList>
            <person name="Lee S.D."/>
        </authorList>
    </citation>
    <scope>NUCLEOTIDE SEQUENCE [LARGE SCALE GENOMIC DNA]</scope>
    <source>
        <strain evidence="1 2">N8-3</strain>
    </source>
</reference>
<accession>A0ABV6VQ58</accession>
<name>A0ABV6VQ58_9ACTN</name>
<dbReference type="EMBL" id="JBHFAB010000002">
    <property type="protein sequence ID" value="MFC1415848.1"/>
    <property type="molecule type" value="Genomic_DNA"/>
</dbReference>